<proteinExistence type="predicted"/>
<sequence>MPTSPWIPDRILPDATDNHLLAVRGKPGAGAGVRAVRSGPAVVVQQRRDELPPAVRVIAEPEAQTVLGVREFEAGVPGPGARGVLDGRRDLRRGHRVRPGTASTARPAQRRSASGAGEARQAYRRVCPHENGMHGA</sequence>
<protein>
    <submittedName>
        <fullName evidence="2">Uncharacterized protein</fullName>
    </submittedName>
</protein>
<dbReference type="AlphaFoldDB" id="A0AB39QKW7"/>
<dbReference type="RefSeq" id="WP_369222263.1">
    <property type="nucleotide sequence ID" value="NZ_CP163441.1"/>
</dbReference>
<organism evidence="2">
    <name type="scientific">Streptomyces sp. R39</name>
    <dbReference type="NCBI Taxonomy" id="3238631"/>
    <lineage>
        <taxon>Bacteria</taxon>
        <taxon>Bacillati</taxon>
        <taxon>Actinomycetota</taxon>
        <taxon>Actinomycetes</taxon>
        <taxon>Kitasatosporales</taxon>
        <taxon>Streptomycetaceae</taxon>
        <taxon>Streptomyces</taxon>
    </lineage>
</organism>
<evidence type="ECO:0000256" key="1">
    <source>
        <dbReference type="SAM" id="MobiDB-lite"/>
    </source>
</evidence>
<feature type="compositionally biased region" description="Basic and acidic residues" evidence="1">
    <location>
        <begin position="127"/>
        <end position="136"/>
    </location>
</feature>
<dbReference type="EMBL" id="CP163441">
    <property type="protein sequence ID" value="XDQ43056.1"/>
    <property type="molecule type" value="Genomic_DNA"/>
</dbReference>
<gene>
    <name evidence="2" type="ORF">AB5J52_12740</name>
</gene>
<reference evidence="2" key="1">
    <citation type="submission" date="2024-07" db="EMBL/GenBank/DDBJ databases">
        <authorList>
            <person name="Yu S.T."/>
        </authorList>
    </citation>
    <scope>NUCLEOTIDE SEQUENCE</scope>
    <source>
        <strain evidence="2">R39</strain>
    </source>
</reference>
<evidence type="ECO:0000313" key="2">
    <source>
        <dbReference type="EMBL" id="XDQ43056.1"/>
    </source>
</evidence>
<name>A0AB39QKW7_9ACTN</name>
<feature type="region of interest" description="Disordered" evidence="1">
    <location>
        <begin position="76"/>
        <end position="136"/>
    </location>
</feature>
<accession>A0AB39QKW7</accession>